<gene>
    <name evidence="4" type="ORF">ALECFALPRED_003153</name>
</gene>
<evidence type="ECO:0000256" key="1">
    <source>
        <dbReference type="ARBA" id="ARBA00022857"/>
    </source>
</evidence>
<dbReference type="InterPro" id="IPR013154">
    <property type="entry name" value="ADH-like_N"/>
</dbReference>
<dbReference type="Gene3D" id="3.90.180.10">
    <property type="entry name" value="Medium-chain alcohol dehydrogenases, catalytic domain"/>
    <property type="match status" value="2"/>
</dbReference>
<dbReference type="Gene3D" id="3.40.50.720">
    <property type="entry name" value="NAD(P)-binding Rossmann-like Domain"/>
    <property type="match status" value="1"/>
</dbReference>
<dbReference type="EMBL" id="CAJPDR010000204">
    <property type="protein sequence ID" value="CAF9925504.1"/>
    <property type="molecule type" value="Genomic_DNA"/>
</dbReference>
<dbReference type="PANTHER" id="PTHR48106:SF18">
    <property type="entry name" value="QUINONE OXIDOREDUCTASE PIG3"/>
    <property type="match status" value="1"/>
</dbReference>
<name>A0A8H3FJ46_9LECA</name>
<dbReference type="InterPro" id="IPR011032">
    <property type="entry name" value="GroES-like_sf"/>
</dbReference>
<feature type="domain" description="Alcohol dehydrogenase-like N-terminal" evidence="3">
    <location>
        <begin position="38"/>
        <end position="99"/>
    </location>
</feature>
<evidence type="ECO:0000313" key="4">
    <source>
        <dbReference type="EMBL" id="CAF9925504.1"/>
    </source>
</evidence>
<accession>A0A8H3FJ46</accession>
<evidence type="ECO:0000259" key="3">
    <source>
        <dbReference type="Pfam" id="PF08240"/>
    </source>
</evidence>
<organism evidence="4 5">
    <name type="scientific">Alectoria fallacina</name>
    <dbReference type="NCBI Taxonomy" id="1903189"/>
    <lineage>
        <taxon>Eukaryota</taxon>
        <taxon>Fungi</taxon>
        <taxon>Dikarya</taxon>
        <taxon>Ascomycota</taxon>
        <taxon>Pezizomycotina</taxon>
        <taxon>Lecanoromycetes</taxon>
        <taxon>OSLEUM clade</taxon>
        <taxon>Lecanoromycetidae</taxon>
        <taxon>Lecanorales</taxon>
        <taxon>Lecanorineae</taxon>
        <taxon>Parmeliaceae</taxon>
        <taxon>Alectoria</taxon>
    </lineage>
</organism>
<dbReference type="AlphaFoldDB" id="A0A8H3FJ46"/>
<proteinExistence type="predicted"/>
<dbReference type="PANTHER" id="PTHR48106">
    <property type="entry name" value="QUINONE OXIDOREDUCTASE PIG3-RELATED"/>
    <property type="match status" value="1"/>
</dbReference>
<dbReference type="GO" id="GO:0070402">
    <property type="term" value="F:NADPH binding"/>
    <property type="evidence" value="ECO:0007669"/>
    <property type="project" value="TreeGrafter"/>
</dbReference>
<dbReference type="SUPFAM" id="SSF50129">
    <property type="entry name" value="GroES-like"/>
    <property type="match status" value="1"/>
</dbReference>
<dbReference type="OrthoDB" id="203908at2759"/>
<evidence type="ECO:0000256" key="2">
    <source>
        <dbReference type="ARBA" id="ARBA00023002"/>
    </source>
</evidence>
<sequence>MAAVVYEAGEPEVFRVENAPDTKTIGCTILRAPAKGKRGHVLIRLKAFGLNRFEMFTRQGHSTTVNFLRILGIEAADVIEEAPEKEDKFREGDVVAAAMGGIGRDSSRGAFTAATTREPEREQLLRANGAEKAFIDNGTVADQVKRIEWFNKVLEIVGVTALRGSLTKRGARRNSVPMVTVPTAVNLTAYHGGAKAFVKIPLDKIVDLLGTERIKALIGKLVVGLDKINEAHKCMDKDRAGGKIVVLIDAE</sequence>
<comment type="caution">
    <text evidence="4">The sequence shown here is derived from an EMBL/GenBank/DDBJ whole genome shotgun (WGS) entry which is preliminary data.</text>
</comment>
<dbReference type="GO" id="GO:0016651">
    <property type="term" value="F:oxidoreductase activity, acting on NAD(P)H"/>
    <property type="evidence" value="ECO:0007669"/>
    <property type="project" value="TreeGrafter"/>
</dbReference>
<dbReference type="Proteomes" id="UP000664203">
    <property type="component" value="Unassembled WGS sequence"/>
</dbReference>
<keyword evidence="2" id="KW-0560">Oxidoreductase</keyword>
<keyword evidence="5" id="KW-1185">Reference proteome</keyword>
<evidence type="ECO:0000313" key="5">
    <source>
        <dbReference type="Proteomes" id="UP000664203"/>
    </source>
</evidence>
<protein>
    <recommendedName>
        <fullName evidence="3">Alcohol dehydrogenase-like N-terminal domain-containing protein</fullName>
    </recommendedName>
</protein>
<dbReference type="Pfam" id="PF08240">
    <property type="entry name" value="ADH_N"/>
    <property type="match status" value="1"/>
</dbReference>
<keyword evidence="1" id="KW-0521">NADP</keyword>
<reference evidence="4" key="1">
    <citation type="submission" date="2021-03" db="EMBL/GenBank/DDBJ databases">
        <authorList>
            <person name="Tagirdzhanova G."/>
        </authorList>
    </citation>
    <scope>NUCLEOTIDE SEQUENCE</scope>
</reference>